<dbReference type="OrthoDB" id="5428890at2759"/>
<reference evidence="3" key="2">
    <citation type="submission" date="2021-02" db="EMBL/GenBank/DDBJ databases">
        <title>Aspergillus puulaauensis MK2 genome sequence.</title>
        <authorList>
            <person name="Futagami T."/>
            <person name="Mori K."/>
            <person name="Kadooka C."/>
            <person name="Tanaka T."/>
        </authorList>
    </citation>
    <scope>NUCLEOTIDE SEQUENCE</scope>
    <source>
        <strain evidence="3">MK2</strain>
    </source>
</reference>
<dbReference type="Proteomes" id="UP000654913">
    <property type="component" value="Chromosome 8"/>
</dbReference>
<dbReference type="EMBL" id="AP024450">
    <property type="protein sequence ID" value="BCS29765.1"/>
    <property type="molecule type" value="Genomic_DNA"/>
</dbReference>
<dbReference type="RefSeq" id="XP_041561951.1">
    <property type="nucleotide sequence ID" value="XM_041696307.1"/>
</dbReference>
<protein>
    <submittedName>
        <fullName evidence="3">Uncharacterized protein</fullName>
    </submittedName>
</protein>
<keyword evidence="4" id="KW-1185">Reference proteome</keyword>
<organism evidence="3 4">
    <name type="scientific">Aspergillus puulaauensis</name>
    <dbReference type="NCBI Taxonomy" id="1220207"/>
    <lineage>
        <taxon>Eukaryota</taxon>
        <taxon>Fungi</taxon>
        <taxon>Dikarya</taxon>
        <taxon>Ascomycota</taxon>
        <taxon>Pezizomycotina</taxon>
        <taxon>Eurotiomycetes</taxon>
        <taxon>Eurotiomycetidae</taxon>
        <taxon>Eurotiales</taxon>
        <taxon>Aspergillaceae</taxon>
        <taxon>Aspergillus</taxon>
    </lineage>
</organism>
<evidence type="ECO:0000256" key="2">
    <source>
        <dbReference type="SAM" id="Phobius"/>
    </source>
</evidence>
<evidence type="ECO:0000256" key="1">
    <source>
        <dbReference type="SAM" id="MobiDB-lite"/>
    </source>
</evidence>
<dbReference type="AlphaFoldDB" id="A0A7R7XXX7"/>
<gene>
    <name evidence="3" type="ORF">APUU_80068A</name>
</gene>
<feature type="transmembrane region" description="Helical" evidence="2">
    <location>
        <begin position="420"/>
        <end position="447"/>
    </location>
</feature>
<proteinExistence type="predicted"/>
<sequence>MTARNRCIQGLFGLTAGETEQYPGINTFCDFLESQFEGQFRTFDDRIWVALNRPKPSNTDDFWSWCADVCRAFNQLRRVSRDRPQAGGEAQPATDNLEPTMHDVLREILPTRSSGGTDATDQQKVLVANAVLKTLCSLSTAITLDGRTQPRENRPGTPESRQVEEGTANQVSLTIPNHPRDIIWHGPLSSYVRTPFQDYTRELRRPEETDVGNDALYESSLTYASLRRFGAIKIVWVETLKDHLVFDEVARTLSIFRFPSVCVVRIKKPNAFLIDKNITNWTMNPNPFRPENDIEDHGSLYREALLSYRLLFGQSGESRKLLSRELKTHRARGALADPFLDQLSSCRWSLGNTVSPFESSLLPESLLDDNGGIMDWPTYSRVDFPFFGNQLRRLQEYGNKHPPTGFWEYFSDRRYPRERFAAQAAVVIGTMSILLSAGQLVVAIVGATRNLQ</sequence>
<keyword evidence="2" id="KW-0472">Membrane</keyword>
<evidence type="ECO:0000313" key="3">
    <source>
        <dbReference type="EMBL" id="BCS29765.1"/>
    </source>
</evidence>
<keyword evidence="2" id="KW-0812">Transmembrane</keyword>
<dbReference type="KEGG" id="apuu:APUU_80068A"/>
<dbReference type="GeneID" id="64979762"/>
<feature type="region of interest" description="Disordered" evidence="1">
    <location>
        <begin position="146"/>
        <end position="169"/>
    </location>
</feature>
<reference evidence="3" key="1">
    <citation type="submission" date="2021-01" db="EMBL/GenBank/DDBJ databases">
        <authorList>
            <consortium name="Aspergillus puulaauensis MK2 genome sequencing consortium"/>
            <person name="Kazuki M."/>
            <person name="Futagami T."/>
        </authorList>
    </citation>
    <scope>NUCLEOTIDE SEQUENCE</scope>
    <source>
        <strain evidence="3">MK2</strain>
    </source>
</reference>
<evidence type="ECO:0000313" key="4">
    <source>
        <dbReference type="Proteomes" id="UP000654913"/>
    </source>
</evidence>
<keyword evidence="2" id="KW-1133">Transmembrane helix</keyword>
<name>A0A7R7XXX7_9EURO</name>
<accession>A0A7R7XXX7</accession>